<dbReference type="Gene3D" id="3.40.470.10">
    <property type="entry name" value="Uracil-DNA glycosylase-like domain"/>
    <property type="match status" value="1"/>
</dbReference>
<reference evidence="3" key="1">
    <citation type="journal article" date="2019" name="Int. J. Syst. Evol. Microbiol.">
        <title>The Global Catalogue of Microorganisms (GCM) 10K type strain sequencing project: providing services to taxonomists for standard genome sequencing and annotation.</title>
        <authorList>
            <consortium name="The Broad Institute Genomics Platform"/>
            <consortium name="The Broad Institute Genome Sequencing Center for Infectious Disease"/>
            <person name="Wu L."/>
            <person name="Ma J."/>
        </authorList>
    </citation>
    <scope>NUCLEOTIDE SEQUENCE [LARGE SCALE GENOMIC DNA]</scope>
    <source>
        <strain evidence="3">CGMCC 1.15297</strain>
    </source>
</reference>
<dbReference type="InterPro" id="IPR036895">
    <property type="entry name" value="Uracil-DNA_glycosylase-like_sf"/>
</dbReference>
<organism evidence="2 3">
    <name type="scientific">Blastomonas marina</name>
    <dbReference type="NCBI Taxonomy" id="1867408"/>
    <lineage>
        <taxon>Bacteria</taxon>
        <taxon>Pseudomonadati</taxon>
        <taxon>Pseudomonadota</taxon>
        <taxon>Alphaproteobacteria</taxon>
        <taxon>Sphingomonadales</taxon>
        <taxon>Sphingomonadaceae</taxon>
        <taxon>Blastomonas</taxon>
    </lineage>
</organism>
<evidence type="ECO:0008006" key="4">
    <source>
        <dbReference type="Google" id="ProtNLM"/>
    </source>
</evidence>
<accession>A0ABQ1FBH0</accession>
<gene>
    <name evidence="2" type="ORF">GCM10010923_13090</name>
</gene>
<feature type="compositionally biased region" description="Acidic residues" evidence="1">
    <location>
        <begin position="28"/>
        <end position="37"/>
    </location>
</feature>
<proteinExistence type="predicted"/>
<name>A0ABQ1FBH0_9SPHN</name>
<protein>
    <recommendedName>
        <fullName evidence="4">Uracil-DNA glycosylase</fullName>
    </recommendedName>
</protein>
<evidence type="ECO:0000313" key="2">
    <source>
        <dbReference type="EMBL" id="GGA04925.1"/>
    </source>
</evidence>
<evidence type="ECO:0000256" key="1">
    <source>
        <dbReference type="SAM" id="MobiDB-lite"/>
    </source>
</evidence>
<dbReference type="SUPFAM" id="SSF52141">
    <property type="entry name" value="Uracil-DNA glycosylase-like"/>
    <property type="match status" value="1"/>
</dbReference>
<comment type="caution">
    <text evidence="2">The sequence shown here is derived from an EMBL/GenBank/DDBJ whole genome shotgun (WGS) entry which is preliminary data.</text>
</comment>
<dbReference type="Proteomes" id="UP000603317">
    <property type="component" value="Unassembled WGS sequence"/>
</dbReference>
<evidence type="ECO:0000313" key="3">
    <source>
        <dbReference type="Proteomes" id="UP000603317"/>
    </source>
</evidence>
<keyword evidence="3" id="KW-1185">Reference proteome</keyword>
<sequence>MEAVIGWWREAGVDYAYSDDASGFLAEPEPDAAEEGEPAPVPVPPKRKPEPEKPAGPSLGAPEDWPTTLHAFREWWIRAPELDAGATGGRIAPIGAARPELMVLVGQPEREDRDRLLSGPDGKLLSAFLRAAGLDEEKVYRAAILPRHDPAPDWQARHAAGFAALAWRHIALVRPERLLVLGQNVRSILQHDPAQRDVGLRGLNQDGLEVPILAGMGLAAMRKAPRTKAKLWRDWLEWTGH</sequence>
<dbReference type="EMBL" id="BMID01000001">
    <property type="protein sequence ID" value="GGA04925.1"/>
    <property type="molecule type" value="Genomic_DNA"/>
</dbReference>
<feature type="region of interest" description="Disordered" evidence="1">
    <location>
        <begin position="21"/>
        <end position="64"/>
    </location>
</feature>